<evidence type="ECO:0000313" key="3">
    <source>
        <dbReference type="EMBL" id="KAL3730088.1"/>
    </source>
</evidence>
<evidence type="ECO:0000313" key="4">
    <source>
        <dbReference type="Proteomes" id="UP001634007"/>
    </source>
</evidence>
<keyword evidence="4" id="KW-1185">Reference proteome</keyword>
<accession>A0ABD3JVD3</accession>
<comment type="caution">
    <text evidence="3">The sequence shown here is derived from an EMBL/GenBank/DDBJ whole genome shotgun (WGS) entry which is preliminary data.</text>
</comment>
<dbReference type="PANTHER" id="PTHR47074:SF48">
    <property type="entry name" value="POLYNUCLEOTIDYL TRANSFERASE, RIBONUCLEASE H-LIKE SUPERFAMILY PROTEIN"/>
    <property type="match status" value="1"/>
</dbReference>
<reference evidence="3 4" key="1">
    <citation type="submission" date="2024-11" db="EMBL/GenBank/DDBJ databases">
        <title>Chromosome-level genome assembly of Eucalyptus globulus Labill. provides insights into its genome evolution.</title>
        <authorList>
            <person name="Li X."/>
        </authorList>
    </citation>
    <scope>NUCLEOTIDE SEQUENCE [LARGE SCALE GENOMIC DNA]</scope>
    <source>
        <strain evidence="3">CL2024</strain>
        <tissue evidence="3">Fresh tender leaves</tissue>
    </source>
</reference>
<protein>
    <recommendedName>
        <fullName evidence="2">RNase H type-1 domain-containing protein</fullName>
    </recommendedName>
</protein>
<name>A0ABD3JVD3_EUCGL</name>
<dbReference type="Proteomes" id="UP001634007">
    <property type="component" value="Unassembled WGS sequence"/>
</dbReference>
<dbReference type="InterPro" id="IPR002156">
    <property type="entry name" value="RNaseH_domain"/>
</dbReference>
<dbReference type="InterPro" id="IPR044730">
    <property type="entry name" value="RNase_H-like_dom_plant"/>
</dbReference>
<feature type="domain" description="RNase H type-1" evidence="2">
    <location>
        <begin position="138"/>
        <end position="188"/>
    </location>
</feature>
<dbReference type="AlphaFoldDB" id="A0ABD3JVD3"/>
<organism evidence="3 4">
    <name type="scientific">Eucalyptus globulus</name>
    <name type="common">Tasmanian blue gum</name>
    <dbReference type="NCBI Taxonomy" id="34317"/>
    <lineage>
        <taxon>Eukaryota</taxon>
        <taxon>Viridiplantae</taxon>
        <taxon>Streptophyta</taxon>
        <taxon>Embryophyta</taxon>
        <taxon>Tracheophyta</taxon>
        <taxon>Spermatophyta</taxon>
        <taxon>Magnoliopsida</taxon>
        <taxon>eudicotyledons</taxon>
        <taxon>Gunneridae</taxon>
        <taxon>Pentapetalae</taxon>
        <taxon>rosids</taxon>
        <taxon>malvids</taxon>
        <taxon>Myrtales</taxon>
        <taxon>Myrtaceae</taxon>
        <taxon>Myrtoideae</taxon>
        <taxon>Eucalypteae</taxon>
        <taxon>Eucalyptus</taxon>
    </lineage>
</organism>
<feature type="region of interest" description="Disordered" evidence="1">
    <location>
        <begin position="110"/>
        <end position="131"/>
    </location>
</feature>
<dbReference type="CDD" id="cd06222">
    <property type="entry name" value="RNase_H_like"/>
    <property type="match status" value="1"/>
</dbReference>
<dbReference type="InterPro" id="IPR052929">
    <property type="entry name" value="RNase_H-like_EbsB-rel"/>
</dbReference>
<gene>
    <name evidence="3" type="ORF">ACJRO7_027139</name>
</gene>
<dbReference type="EMBL" id="JBJKBG010000007">
    <property type="protein sequence ID" value="KAL3730088.1"/>
    <property type="molecule type" value="Genomic_DNA"/>
</dbReference>
<evidence type="ECO:0000256" key="1">
    <source>
        <dbReference type="SAM" id="MobiDB-lite"/>
    </source>
</evidence>
<dbReference type="Pfam" id="PF13456">
    <property type="entry name" value="RVT_3"/>
    <property type="match status" value="1"/>
</dbReference>
<dbReference type="PANTHER" id="PTHR47074">
    <property type="entry name" value="BNAC02G40300D PROTEIN"/>
    <property type="match status" value="1"/>
</dbReference>
<evidence type="ECO:0000259" key="2">
    <source>
        <dbReference type="Pfam" id="PF13456"/>
    </source>
</evidence>
<proteinExistence type="predicted"/>
<sequence>MNSYLLETVQIEEVEEAVFQLGALKAPGPDGLNGQFYQNYWEELKHEVFQLVRLFFETGTRDLPEKELVATVLWFVWKARNNSIFRAKQPDPNTIVDLAQAHLQNFNRWQKKKETAKPPNPNSPRRWIPPEKGQLKLNVDASWIHAEQVGSVAGILRDHTGQLIAGFAHQVRASSPLQLETLAILHGL</sequence>